<name>A0AAE1K201_PETCI</name>
<dbReference type="EMBL" id="JAWQEG010001940">
    <property type="protein sequence ID" value="KAK3875610.1"/>
    <property type="molecule type" value="Genomic_DNA"/>
</dbReference>
<evidence type="ECO:0000313" key="3">
    <source>
        <dbReference type="EMBL" id="KAK3875610.1"/>
    </source>
</evidence>
<protein>
    <submittedName>
        <fullName evidence="2">Uncharacterized protein</fullName>
    </submittedName>
</protein>
<evidence type="ECO:0000256" key="1">
    <source>
        <dbReference type="SAM" id="MobiDB-lite"/>
    </source>
</evidence>
<organism evidence="2 4">
    <name type="scientific">Petrolisthes cinctipes</name>
    <name type="common">Flat porcelain crab</name>
    <dbReference type="NCBI Taxonomy" id="88211"/>
    <lineage>
        <taxon>Eukaryota</taxon>
        <taxon>Metazoa</taxon>
        <taxon>Ecdysozoa</taxon>
        <taxon>Arthropoda</taxon>
        <taxon>Crustacea</taxon>
        <taxon>Multicrustacea</taxon>
        <taxon>Malacostraca</taxon>
        <taxon>Eumalacostraca</taxon>
        <taxon>Eucarida</taxon>
        <taxon>Decapoda</taxon>
        <taxon>Pleocyemata</taxon>
        <taxon>Anomura</taxon>
        <taxon>Galatheoidea</taxon>
        <taxon>Porcellanidae</taxon>
        <taxon>Petrolisthes</taxon>
    </lineage>
</organism>
<accession>A0AAE1K201</accession>
<dbReference type="EMBL" id="JAWQEG010004368">
    <property type="protein sequence ID" value="KAK3861954.1"/>
    <property type="molecule type" value="Genomic_DNA"/>
</dbReference>
<evidence type="ECO:0000313" key="4">
    <source>
        <dbReference type="Proteomes" id="UP001286313"/>
    </source>
</evidence>
<feature type="region of interest" description="Disordered" evidence="1">
    <location>
        <begin position="1"/>
        <end position="24"/>
    </location>
</feature>
<gene>
    <name evidence="3" type="ORF">Pcinc_019521</name>
    <name evidence="2" type="ORF">Pcinc_032142</name>
</gene>
<evidence type="ECO:0000313" key="2">
    <source>
        <dbReference type="EMBL" id="KAK3861954.1"/>
    </source>
</evidence>
<feature type="compositionally biased region" description="Low complexity" evidence="1">
    <location>
        <begin position="9"/>
        <end position="22"/>
    </location>
</feature>
<feature type="compositionally biased region" description="Basic residues" evidence="1">
    <location>
        <begin position="65"/>
        <end position="98"/>
    </location>
</feature>
<comment type="caution">
    <text evidence="2">The sequence shown here is derived from an EMBL/GenBank/DDBJ whole genome shotgun (WGS) entry which is preliminary data.</text>
</comment>
<feature type="region of interest" description="Disordered" evidence="1">
    <location>
        <begin position="61"/>
        <end position="98"/>
    </location>
</feature>
<sequence>MPGEDKSDGSGSSDGHSGSLGSVEKVVPVVAGNIRARVGLYVKDGERLRADFHSLYRALPDQRKKKERHKIRRKSKKFYKDKKKKSCRKVKSNWKFTH</sequence>
<keyword evidence="4" id="KW-1185">Reference proteome</keyword>
<reference evidence="2" key="1">
    <citation type="submission" date="2023-10" db="EMBL/GenBank/DDBJ databases">
        <title>Genome assemblies of two species of porcelain crab, Petrolisthes cinctipes and Petrolisthes manimaculis (Anomura: Porcellanidae).</title>
        <authorList>
            <person name="Angst P."/>
        </authorList>
    </citation>
    <scope>NUCLEOTIDE SEQUENCE</scope>
    <source>
        <strain evidence="2">PB745_01</strain>
        <tissue evidence="2">Gill</tissue>
    </source>
</reference>
<proteinExistence type="predicted"/>
<dbReference type="AlphaFoldDB" id="A0AAE1K201"/>
<dbReference type="Proteomes" id="UP001286313">
    <property type="component" value="Unassembled WGS sequence"/>
</dbReference>